<reference evidence="1" key="1">
    <citation type="submission" date="2022-01" db="EMBL/GenBank/DDBJ databases">
        <authorList>
            <person name="King R."/>
        </authorList>
    </citation>
    <scope>NUCLEOTIDE SEQUENCE</scope>
</reference>
<organism evidence="1 2">
    <name type="scientific">Ceutorhynchus assimilis</name>
    <name type="common">cabbage seed weevil</name>
    <dbReference type="NCBI Taxonomy" id="467358"/>
    <lineage>
        <taxon>Eukaryota</taxon>
        <taxon>Metazoa</taxon>
        <taxon>Ecdysozoa</taxon>
        <taxon>Arthropoda</taxon>
        <taxon>Hexapoda</taxon>
        <taxon>Insecta</taxon>
        <taxon>Pterygota</taxon>
        <taxon>Neoptera</taxon>
        <taxon>Endopterygota</taxon>
        <taxon>Coleoptera</taxon>
        <taxon>Polyphaga</taxon>
        <taxon>Cucujiformia</taxon>
        <taxon>Curculionidae</taxon>
        <taxon>Ceutorhynchinae</taxon>
        <taxon>Ceutorhynchus</taxon>
    </lineage>
</organism>
<sequence length="258" mass="29241">MVSRIMSMDPSLASSVNPEQFVTISRFEDLHMASKEASEWVLSTPPSRISLKTVPTSSGINFPSKTSSIRIEEKFRRYVSEGDMLLQQLTKQSDETIKLEDFCDSKHLLERNTESFRCLGQLLLSSSSLARNRLFLFPALEDPGIDTVFKYTEPSPVVDDIGAEKYKKLCTEMEIVPIKRIINSLETETVDLKYYGLTHKQIKALTDALKANAHVRNLFLEENWLSVEMTQMISDMLVENTSLQVVSLYECRIGATGK</sequence>
<dbReference type="Gene3D" id="3.80.10.10">
    <property type="entry name" value="Ribonuclease Inhibitor"/>
    <property type="match status" value="1"/>
</dbReference>
<accession>A0A9N9MKB8</accession>
<dbReference type="InterPro" id="IPR032675">
    <property type="entry name" value="LRR_dom_sf"/>
</dbReference>
<protein>
    <submittedName>
        <fullName evidence="1">Uncharacterized protein</fullName>
    </submittedName>
</protein>
<name>A0A9N9MKB8_9CUCU</name>
<evidence type="ECO:0000313" key="2">
    <source>
        <dbReference type="Proteomes" id="UP001152799"/>
    </source>
</evidence>
<dbReference type="OrthoDB" id="8436363at2759"/>
<dbReference type="Proteomes" id="UP001152799">
    <property type="component" value="Chromosome 11"/>
</dbReference>
<keyword evidence="2" id="KW-1185">Reference proteome</keyword>
<dbReference type="EMBL" id="OU892287">
    <property type="protein sequence ID" value="CAG9762064.1"/>
    <property type="molecule type" value="Genomic_DNA"/>
</dbReference>
<proteinExistence type="predicted"/>
<gene>
    <name evidence="1" type="ORF">CEUTPL_LOCUS2749</name>
</gene>
<evidence type="ECO:0000313" key="1">
    <source>
        <dbReference type="EMBL" id="CAG9762064.1"/>
    </source>
</evidence>
<dbReference type="SUPFAM" id="SSF52047">
    <property type="entry name" value="RNI-like"/>
    <property type="match status" value="1"/>
</dbReference>
<dbReference type="AlphaFoldDB" id="A0A9N9MKB8"/>